<dbReference type="InterPro" id="IPR018775">
    <property type="entry name" value="RlaP"/>
</dbReference>
<dbReference type="AlphaFoldDB" id="A0A2P8DAV1"/>
<dbReference type="EMBL" id="PYGD01000001">
    <property type="protein sequence ID" value="PSK94335.1"/>
    <property type="molecule type" value="Genomic_DNA"/>
</dbReference>
<sequence length="354" mass="40475">MMTIAELKQKGLILFECVSGSRAYGLDTEQSDTDIKGVFYLPREQFYGLEYIAQVHNESHDEVYYELGRFVELLLRNNPNILELLATPRDCIRYRHPLMDHFTPELFLSGLCKETFAGYAHSQVKKARGYKKKAVNPVAPERKTPVDFCYILQDNGAVPLSGWLTGKGYTGASCGLTAIAHTKGMYALYYDAGSEYGYRGITSGPDANDVCLSPVPKGELPLAYLFFNRESYSAYCREYREYWDWVALRNETRYLGNKEHGKDYDAKNMMHTIRLLQVAEELLRDGTIRVKRNNREELLAIKRGLYDYEQLLEMADGLMARIETAAQHTLLPPQPDKTKIEAVLVAVRDQLYAR</sequence>
<organism evidence="1 2">
    <name type="scientific">Taibaiella chishuiensis</name>
    <dbReference type="NCBI Taxonomy" id="1434707"/>
    <lineage>
        <taxon>Bacteria</taxon>
        <taxon>Pseudomonadati</taxon>
        <taxon>Bacteroidota</taxon>
        <taxon>Chitinophagia</taxon>
        <taxon>Chitinophagales</taxon>
        <taxon>Chitinophagaceae</taxon>
        <taxon>Taibaiella</taxon>
    </lineage>
</organism>
<accession>A0A2P8DAV1</accession>
<evidence type="ECO:0000313" key="2">
    <source>
        <dbReference type="Proteomes" id="UP000240572"/>
    </source>
</evidence>
<comment type="caution">
    <text evidence="1">The sequence shown here is derived from an EMBL/GenBank/DDBJ whole genome shotgun (WGS) entry which is preliminary data.</text>
</comment>
<dbReference type="PANTHER" id="PTHR34817:SF1">
    <property type="entry name" value="NUCLEOTIDYLTRANSFERASE"/>
    <property type="match status" value="1"/>
</dbReference>
<name>A0A2P8DAV1_9BACT</name>
<dbReference type="Pfam" id="PF10127">
    <property type="entry name" value="RlaP"/>
    <property type="match status" value="1"/>
</dbReference>
<gene>
    <name evidence="1" type="ORF">B0I18_101490</name>
</gene>
<dbReference type="Proteomes" id="UP000240572">
    <property type="component" value="Unassembled WGS sequence"/>
</dbReference>
<reference evidence="1 2" key="1">
    <citation type="submission" date="2018-03" db="EMBL/GenBank/DDBJ databases">
        <title>Genomic Encyclopedia of Type Strains, Phase III (KMG-III): the genomes of soil and plant-associated and newly described type strains.</title>
        <authorList>
            <person name="Whitman W."/>
        </authorList>
    </citation>
    <scope>NUCLEOTIDE SEQUENCE [LARGE SCALE GENOMIC DNA]</scope>
    <source>
        <strain evidence="1 2">CGMCC 1.12700</strain>
    </source>
</reference>
<dbReference type="PANTHER" id="PTHR34817">
    <property type="entry name" value="NUCLEOTIDYLTRANSFERASE"/>
    <property type="match status" value="1"/>
</dbReference>
<keyword evidence="1" id="KW-0808">Transferase</keyword>
<evidence type="ECO:0000313" key="1">
    <source>
        <dbReference type="EMBL" id="PSK94335.1"/>
    </source>
</evidence>
<dbReference type="RefSeq" id="WP_245882032.1">
    <property type="nucleotide sequence ID" value="NZ_PYGD01000001.1"/>
</dbReference>
<keyword evidence="2" id="KW-1185">Reference proteome</keyword>
<dbReference type="GO" id="GO:0016740">
    <property type="term" value="F:transferase activity"/>
    <property type="evidence" value="ECO:0007669"/>
    <property type="project" value="UniProtKB-KW"/>
</dbReference>
<protein>
    <submittedName>
        <fullName evidence="1">Putative nucleotidyltransferase</fullName>
    </submittedName>
</protein>
<proteinExistence type="predicted"/>